<name>W9RB18_9ROSA</name>
<accession>W9RB18</accession>
<sequence length="161" mass="17104">MAELGIGRVVGVFLSGGSGVAVVLVGGVHIVPLVSQWLGGFGPLGGVPPMVVHVSTLATSDVSVWCSPATFSLFYVCNNGGGFPKLRVVFVNKSVSWQSVSWPSCYTVVALDHLDASIDRRMYIFLLQHHSISLEELVSVEGRILCIAGSFALLLVFAIPF</sequence>
<dbReference type="AlphaFoldDB" id="W9RB18"/>
<keyword evidence="1" id="KW-0472">Membrane</keyword>
<keyword evidence="1" id="KW-0812">Transmembrane</keyword>
<dbReference type="Proteomes" id="UP000030645">
    <property type="component" value="Unassembled WGS sequence"/>
</dbReference>
<feature type="transmembrane region" description="Helical" evidence="1">
    <location>
        <begin position="12"/>
        <end position="34"/>
    </location>
</feature>
<reference evidence="3" key="1">
    <citation type="submission" date="2013-01" db="EMBL/GenBank/DDBJ databases">
        <title>Draft Genome Sequence of a Mulberry Tree, Morus notabilis C.K. Schneid.</title>
        <authorList>
            <person name="He N."/>
            <person name="Zhao S."/>
        </authorList>
    </citation>
    <scope>NUCLEOTIDE SEQUENCE</scope>
</reference>
<dbReference type="EMBL" id="KE344807">
    <property type="protein sequence ID" value="EXB80385.1"/>
    <property type="molecule type" value="Genomic_DNA"/>
</dbReference>
<proteinExistence type="predicted"/>
<organism evidence="2 3">
    <name type="scientific">Morus notabilis</name>
    <dbReference type="NCBI Taxonomy" id="981085"/>
    <lineage>
        <taxon>Eukaryota</taxon>
        <taxon>Viridiplantae</taxon>
        <taxon>Streptophyta</taxon>
        <taxon>Embryophyta</taxon>
        <taxon>Tracheophyta</taxon>
        <taxon>Spermatophyta</taxon>
        <taxon>Magnoliopsida</taxon>
        <taxon>eudicotyledons</taxon>
        <taxon>Gunneridae</taxon>
        <taxon>Pentapetalae</taxon>
        <taxon>rosids</taxon>
        <taxon>fabids</taxon>
        <taxon>Rosales</taxon>
        <taxon>Moraceae</taxon>
        <taxon>Moreae</taxon>
        <taxon>Morus</taxon>
    </lineage>
</organism>
<keyword evidence="3" id="KW-1185">Reference proteome</keyword>
<protein>
    <submittedName>
        <fullName evidence="2">Uncharacterized protein</fullName>
    </submittedName>
</protein>
<gene>
    <name evidence="2" type="ORF">L484_010954</name>
</gene>
<evidence type="ECO:0000256" key="1">
    <source>
        <dbReference type="SAM" id="Phobius"/>
    </source>
</evidence>
<evidence type="ECO:0000313" key="2">
    <source>
        <dbReference type="EMBL" id="EXB80385.1"/>
    </source>
</evidence>
<keyword evidence="1" id="KW-1133">Transmembrane helix</keyword>
<evidence type="ECO:0000313" key="3">
    <source>
        <dbReference type="Proteomes" id="UP000030645"/>
    </source>
</evidence>